<name>A0AAU9FL23_DROMD</name>
<reference evidence="2 3" key="1">
    <citation type="submission" date="2024-02" db="EMBL/GenBank/DDBJ databases">
        <title>A chromosome-level genome assembly of Drosophila madeirensis, a fruit fly species endemic to Madeira island.</title>
        <authorList>
            <person name="Tomihara K."/>
            <person name="Llopart A."/>
            <person name="Yamamoto D."/>
        </authorList>
    </citation>
    <scope>NUCLEOTIDE SEQUENCE [LARGE SCALE GENOMIC DNA]</scope>
    <source>
        <strain evidence="2 3">RF1</strain>
    </source>
</reference>
<gene>
    <name evidence="2" type="ORF">DMAD_05120</name>
</gene>
<organism evidence="2 3">
    <name type="scientific">Drosophila madeirensis</name>
    <name type="common">Fruit fly</name>
    <dbReference type="NCBI Taxonomy" id="30013"/>
    <lineage>
        <taxon>Eukaryota</taxon>
        <taxon>Metazoa</taxon>
        <taxon>Ecdysozoa</taxon>
        <taxon>Arthropoda</taxon>
        <taxon>Hexapoda</taxon>
        <taxon>Insecta</taxon>
        <taxon>Pterygota</taxon>
        <taxon>Neoptera</taxon>
        <taxon>Endopterygota</taxon>
        <taxon>Diptera</taxon>
        <taxon>Brachycera</taxon>
        <taxon>Muscomorpha</taxon>
        <taxon>Ephydroidea</taxon>
        <taxon>Drosophilidae</taxon>
        <taxon>Drosophila</taxon>
        <taxon>Sophophora</taxon>
    </lineage>
</organism>
<proteinExistence type="predicted"/>
<dbReference type="Proteomes" id="UP001500889">
    <property type="component" value="Chromosome J"/>
</dbReference>
<dbReference type="AlphaFoldDB" id="A0AAU9FL23"/>
<protein>
    <submittedName>
        <fullName evidence="2">Uncharacterized protein</fullName>
    </submittedName>
</protein>
<sequence>MRCTHWTPRINATSSGNVSRPTFTKRMSAAASATTNGPEYSYAKPGQEVYRRNFTLSDFGKSYNAKFARKFLKCRVVRPVGNNAFELVDLAGKPVGKL</sequence>
<keyword evidence="3" id="KW-1185">Reference proteome</keyword>
<feature type="region of interest" description="Disordered" evidence="1">
    <location>
        <begin position="1"/>
        <end position="25"/>
    </location>
</feature>
<evidence type="ECO:0000256" key="1">
    <source>
        <dbReference type="SAM" id="MobiDB-lite"/>
    </source>
</evidence>
<evidence type="ECO:0000313" key="3">
    <source>
        <dbReference type="Proteomes" id="UP001500889"/>
    </source>
</evidence>
<accession>A0AAU9FL23</accession>
<feature type="compositionally biased region" description="Polar residues" evidence="1">
    <location>
        <begin position="10"/>
        <end position="22"/>
    </location>
</feature>
<evidence type="ECO:0000313" key="2">
    <source>
        <dbReference type="EMBL" id="BFF96484.1"/>
    </source>
</evidence>
<dbReference type="EMBL" id="AP029265">
    <property type="protein sequence ID" value="BFF96484.1"/>
    <property type="molecule type" value="Genomic_DNA"/>
</dbReference>